<comment type="caution">
    <text evidence="8">The sequence shown here is derived from an EMBL/GenBank/DDBJ whole genome shotgun (WGS) entry which is preliminary data.</text>
</comment>
<dbReference type="GO" id="GO:0006935">
    <property type="term" value="P:chemotaxis"/>
    <property type="evidence" value="ECO:0007669"/>
    <property type="project" value="UniProtKB-ARBA"/>
</dbReference>
<dbReference type="Gene3D" id="1.10.287.950">
    <property type="entry name" value="Methyl-accepting chemotaxis protein"/>
    <property type="match status" value="1"/>
</dbReference>
<dbReference type="CDD" id="cd11386">
    <property type="entry name" value="MCP_signal"/>
    <property type="match status" value="1"/>
</dbReference>
<dbReference type="CDD" id="cd06225">
    <property type="entry name" value="HAMP"/>
    <property type="match status" value="1"/>
</dbReference>
<dbReference type="RefSeq" id="WP_103199708.1">
    <property type="nucleotide sequence ID" value="NZ_JASMUA010000004.1"/>
</dbReference>
<evidence type="ECO:0000313" key="9">
    <source>
        <dbReference type="Proteomes" id="UP000237466"/>
    </source>
</evidence>
<dbReference type="EMBL" id="PDGH01000026">
    <property type="protein sequence ID" value="POB49814.1"/>
    <property type="molecule type" value="Genomic_DNA"/>
</dbReference>
<dbReference type="SUPFAM" id="SSF58104">
    <property type="entry name" value="Methyl-accepting chemotaxis protein (MCP) signaling domain"/>
    <property type="match status" value="1"/>
</dbReference>
<keyword evidence="2 4" id="KW-0807">Transducer</keyword>
<evidence type="ECO:0000256" key="1">
    <source>
        <dbReference type="ARBA" id="ARBA00004370"/>
    </source>
</evidence>
<dbReference type="FunFam" id="1.10.287.950:FF:000001">
    <property type="entry name" value="Methyl-accepting chemotaxis sensory transducer"/>
    <property type="match status" value="1"/>
</dbReference>
<dbReference type="Gene3D" id="6.10.340.10">
    <property type="match status" value="1"/>
</dbReference>
<gene>
    <name evidence="8" type="ORF">CRN52_01880</name>
</gene>
<dbReference type="InterPro" id="IPR003660">
    <property type="entry name" value="HAMP_dom"/>
</dbReference>
<dbReference type="Pfam" id="PF00672">
    <property type="entry name" value="HAMP"/>
    <property type="match status" value="1"/>
</dbReference>
<dbReference type="PANTHER" id="PTHR32089:SF112">
    <property type="entry name" value="LYSOZYME-LIKE PROTEIN-RELATED"/>
    <property type="match status" value="1"/>
</dbReference>
<keyword evidence="5" id="KW-0472">Membrane</keyword>
<dbReference type="Pfam" id="PF00015">
    <property type="entry name" value="MCPsignal"/>
    <property type="match status" value="1"/>
</dbReference>
<evidence type="ECO:0000259" key="7">
    <source>
        <dbReference type="PROSITE" id="PS50885"/>
    </source>
</evidence>
<dbReference type="PROSITE" id="PS50885">
    <property type="entry name" value="HAMP"/>
    <property type="match status" value="1"/>
</dbReference>
<keyword evidence="5" id="KW-0812">Transmembrane</keyword>
<evidence type="ECO:0000256" key="5">
    <source>
        <dbReference type="SAM" id="Phobius"/>
    </source>
</evidence>
<evidence type="ECO:0000256" key="2">
    <source>
        <dbReference type="ARBA" id="ARBA00023224"/>
    </source>
</evidence>
<name>A0A2S3R7Y0_VIBVL</name>
<dbReference type="AlphaFoldDB" id="A0A2S3R7Y0"/>
<feature type="transmembrane region" description="Helical" evidence="5">
    <location>
        <begin position="9"/>
        <end position="29"/>
    </location>
</feature>
<comment type="similarity">
    <text evidence="3">Belongs to the methyl-accepting chemotaxis (MCP) protein family.</text>
</comment>
<dbReference type="SMART" id="SM00283">
    <property type="entry name" value="MA"/>
    <property type="match status" value="1"/>
</dbReference>
<dbReference type="Proteomes" id="UP000237466">
    <property type="component" value="Unassembled WGS sequence"/>
</dbReference>
<feature type="domain" description="HAMP" evidence="7">
    <location>
        <begin position="207"/>
        <end position="260"/>
    </location>
</feature>
<evidence type="ECO:0000256" key="3">
    <source>
        <dbReference type="ARBA" id="ARBA00029447"/>
    </source>
</evidence>
<dbReference type="GO" id="GO:0007165">
    <property type="term" value="P:signal transduction"/>
    <property type="evidence" value="ECO:0007669"/>
    <property type="project" value="UniProtKB-KW"/>
</dbReference>
<dbReference type="PANTHER" id="PTHR32089">
    <property type="entry name" value="METHYL-ACCEPTING CHEMOTAXIS PROTEIN MCPB"/>
    <property type="match status" value="1"/>
</dbReference>
<protein>
    <submittedName>
        <fullName evidence="8">Methyl-accepting chemotaxis protein</fullName>
    </submittedName>
</protein>
<reference evidence="8 9" key="1">
    <citation type="journal article" date="2018" name="Front. Microbiol.">
        <title>Phylogeny of Vibrio vulnificus from the Analysis of the Core-Genome: Implications for Intra-Species Taxonomy.</title>
        <authorList>
            <person name="Roig F.J."/>
            <person name="Gonzalez-Candelas F."/>
            <person name="Sanjuan E."/>
            <person name="Fouz B."/>
            <person name="Feil E.J."/>
            <person name="Llorens C."/>
            <person name="Baker-Austin C."/>
            <person name="Oliver J.D."/>
            <person name="Danin-Poleg Y."/>
            <person name="Gibas C.J."/>
            <person name="Kashi Y."/>
            <person name="Gulig P.A."/>
            <person name="Morrison S.S."/>
            <person name="Amaro C."/>
        </authorList>
    </citation>
    <scope>NUCLEOTIDE SEQUENCE [LARGE SCALE GENOMIC DNA]</scope>
    <source>
        <strain evidence="8 9">CECT4608</strain>
    </source>
</reference>
<proteinExistence type="inferred from homology"/>
<dbReference type="GO" id="GO:0016020">
    <property type="term" value="C:membrane"/>
    <property type="evidence" value="ECO:0007669"/>
    <property type="project" value="UniProtKB-SubCell"/>
</dbReference>
<evidence type="ECO:0000259" key="6">
    <source>
        <dbReference type="PROSITE" id="PS50111"/>
    </source>
</evidence>
<sequence length="538" mass="57342">MKMSVRKKLYAGFGSILAIMLVMVTTIWIEVTESHSVANEVRQDDVPEVVYYLILVDEAGDVYRDAMGVVTGVEGAAQDYRDNKGEFADALREVRKLETPGGEDDRRLEKIESSMKQFTDAFEAQILAKNGQGDIDESLIVALRKLYQTHLIPIENMLDEASEEEIAGADAAMGALEDSLSNIERTIMILTAIGIVLTCTIAYLLSNSITVRLSKLDEVAQRVAGGDLTAEDIEDRSGDELANLAASVNKMQHSLVSLIGSISSVTREVQVVTGDLNNVSRDIVQGASAQADKANLIATAAEELSLTISEVAQQGISTFEEAKRSESSAEEGRKVIVDMVASIQQVSQQMSDMSVQMNALGTHSEQIGSVIKVIEDIAAQTNLLALNAAIEAARAGEFGRGFAVVADEVRALAERTTKATKEVADIIQAIQSGTHDAVTYTQDNCRLVEIGVEQSQGAVASLEAIVAGAANVQSMVNSIATAAEEQTAVTKEIASDITAISDISEQSLALANRSSASVAGLGSKVAQLEQLIGKFRIA</sequence>
<feature type="domain" description="Methyl-accepting transducer" evidence="6">
    <location>
        <begin position="265"/>
        <end position="501"/>
    </location>
</feature>
<evidence type="ECO:0000313" key="8">
    <source>
        <dbReference type="EMBL" id="POB49814.1"/>
    </source>
</evidence>
<comment type="subcellular location">
    <subcellularLocation>
        <location evidence="1">Membrane</location>
    </subcellularLocation>
</comment>
<dbReference type="InterPro" id="IPR004089">
    <property type="entry name" value="MCPsignal_dom"/>
</dbReference>
<evidence type="ECO:0000256" key="4">
    <source>
        <dbReference type="PROSITE-ProRule" id="PRU00284"/>
    </source>
</evidence>
<dbReference type="PROSITE" id="PS50111">
    <property type="entry name" value="CHEMOTAXIS_TRANSDUC_2"/>
    <property type="match status" value="1"/>
</dbReference>
<dbReference type="SMART" id="SM00304">
    <property type="entry name" value="HAMP"/>
    <property type="match status" value="1"/>
</dbReference>
<accession>A0A2S3R7Y0</accession>
<organism evidence="8 9">
    <name type="scientific">Vibrio vulnificus</name>
    <dbReference type="NCBI Taxonomy" id="672"/>
    <lineage>
        <taxon>Bacteria</taxon>
        <taxon>Pseudomonadati</taxon>
        <taxon>Pseudomonadota</taxon>
        <taxon>Gammaproteobacteria</taxon>
        <taxon>Vibrionales</taxon>
        <taxon>Vibrionaceae</taxon>
        <taxon>Vibrio</taxon>
    </lineage>
</organism>
<keyword evidence="5" id="KW-1133">Transmembrane helix</keyword>